<dbReference type="RefSeq" id="WP_102180665.1">
    <property type="nucleotide sequence ID" value="NZ_NMQE01000127.1"/>
</dbReference>
<evidence type="ECO:0000259" key="2">
    <source>
        <dbReference type="Pfam" id="PF12770"/>
    </source>
</evidence>
<dbReference type="InterPro" id="IPR024983">
    <property type="entry name" value="CHAT_dom"/>
</dbReference>
<accession>A0A2N6LLH9</accession>
<gene>
    <name evidence="3" type="ORF">CEN46_04860</name>
</gene>
<dbReference type="PANTHER" id="PTHR10098:SF112">
    <property type="entry name" value="SLR0380 PROTEIN"/>
    <property type="match status" value="1"/>
</dbReference>
<dbReference type="AlphaFoldDB" id="A0A2N6LLH9"/>
<dbReference type="PANTHER" id="PTHR10098">
    <property type="entry name" value="RAPSYN-RELATED"/>
    <property type="match status" value="1"/>
</dbReference>
<evidence type="ECO:0000256" key="1">
    <source>
        <dbReference type="PROSITE-ProRule" id="PRU00339"/>
    </source>
</evidence>
<dbReference type="PROSITE" id="PS50005">
    <property type="entry name" value="TPR"/>
    <property type="match status" value="1"/>
</dbReference>
<keyword evidence="1" id="KW-0802">TPR repeat</keyword>
<reference evidence="3 4" key="1">
    <citation type="submission" date="2017-07" db="EMBL/GenBank/DDBJ databases">
        <title>Genomes of Fischerella (Mastigocladus) sp. strains.</title>
        <authorList>
            <person name="Miller S.R."/>
        </authorList>
    </citation>
    <scope>NUCLEOTIDE SEQUENCE [LARGE SCALE GENOMIC DNA]</scope>
    <source>
        <strain evidence="3 4">CCMEE 5318</strain>
    </source>
</reference>
<evidence type="ECO:0000313" key="4">
    <source>
        <dbReference type="Proteomes" id="UP000235081"/>
    </source>
</evidence>
<dbReference type="Pfam" id="PF13424">
    <property type="entry name" value="TPR_12"/>
    <property type="match status" value="1"/>
</dbReference>
<feature type="domain" description="CHAT" evidence="2">
    <location>
        <begin position="519"/>
        <end position="788"/>
    </location>
</feature>
<dbReference type="SUPFAM" id="SSF48452">
    <property type="entry name" value="TPR-like"/>
    <property type="match status" value="2"/>
</dbReference>
<feature type="repeat" description="TPR" evidence="1">
    <location>
        <begin position="304"/>
        <end position="337"/>
    </location>
</feature>
<proteinExistence type="predicted"/>
<dbReference type="SMART" id="SM00028">
    <property type="entry name" value="TPR"/>
    <property type="match status" value="4"/>
</dbReference>
<evidence type="ECO:0000313" key="3">
    <source>
        <dbReference type="EMBL" id="PMB25835.1"/>
    </source>
</evidence>
<dbReference type="Gene3D" id="1.25.40.10">
    <property type="entry name" value="Tetratricopeptide repeat domain"/>
    <property type="match status" value="2"/>
</dbReference>
<dbReference type="Proteomes" id="UP000235081">
    <property type="component" value="Unassembled WGS sequence"/>
</dbReference>
<name>A0A2N6LLH9_9CYAN</name>
<dbReference type="Pfam" id="PF12770">
    <property type="entry name" value="CHAT"/>
    <property type="match status" value="1"/>
</dbReference>
<sequence>MLTQKGHEQLQQGQAQAALHSWSTAYQIYRQLGNSEGMNGSLINQSLALVALGLYPRACQTLTQALKLTEQICTAQQTANHKEEQELILALQKQPLQKTQILGLQNLGNVLRLIGKPDTSEIILKKAIDFAKSLNLESNINNQILLYLANTERTLYYEAKNKYLSTDEEIGKQKALYTAQSKFQKALELYQQVGTQLLAQLNQLNLLLELQSSPSDFKFEIKGLNIQDSLKTLVTQLLAAEFRQLPTIESIYAQLKFATSLKQINSDQKLSQIVNEENLLEVALSTALDAWQVAQKINNQRAESFALGTLASIYKDLGQIPKAENYFQKALGLAKSVQASDITYQWQQQLGRLYKQTGKFEAATQVYADAIVSLDQIQNSILSVNPEFQFAFKEKIEPIYQEYLELLISKDKPNFQLVIQTKEKLQLAELKNFLQCNQLRWRILEKEEGLKNIQLSTNSLTTIYLFNFGKRVNVIVKSKGDIHQHIVEKELFTDKFNSLLINLQSDRFVDLDTQSFVNLSKSLYQLLIAPIKNYLPTSGTLVFVPDTYFQNFPFALLHDGKNYLVESYSISIALTSQFQQPVVFKPEYLKLLAAGISQINPNLKDPLIPKNLTPLPEVETELTKIKQNATDALELLNAEFTSERLKKQVQKTNFPILHISTHGQFSSDPEQTFILAWDKPINVREFDSLLRNNQKAIELLVLSACQTAKGDKRSALGIAGVAVQAGALSTLASLWLVDADSTARLMGEFYKGLNNRLSTTEALRVAQLTLLKHPKYSHPYYWSPFILVTR</sequence>
<dbReference type="InterPro" id="IPR019734">
    <property type="entry name" value="TPR_rpt"/>
</dbReference>
<protein>
    <recommendedName>
        <fullName evidence="2">CHAT domain-containing protein</fullName>
    </recommendedName>
</protein>
<dbReference type="InterPro" id="IPR011990">
    <property type="entry name" value="TPR-like_helical_dom_sf"/>
</dbReference>
<comment type="caution">
    <text evidence="3">The sequence shown here is derived from an EMBL/GenBank/DDBJ whole genome shotgun (WGS) entry which is preliminary data.</text>
</comment>
<dbReference type="EMBL" id="NMQE01000127">
    <property type="protein sequence ID" value="PMB25835.1"/>
    <property type="molecule type" value="Genomic_DNA"/>
</dbReference>
<organism evidence="3 4">
    <name type="scientific">Fischerella thermalis CCMEE 5318</name>
    <dbReference type="NCBI Taxonomy" id="2019666"/>
    <lineage>
        <taxon>Bacteria</taxon>
        <taxon>Bacillati</taxon>
        <taxon>Cyanobacteriota</taxon>
        <taxon>Cyanophyceae</taxon>
        <taxon>Nostocales</taxon>
        <taxon>Hapalosiphonaceae</taxon>
        <taxon>Fischerella</taxon>
    </lineage>
</organism>